<protein>
    <submittedName>
        <fullName evidence="2">DUF45 domain-containing protein</fullName>
    </submittedName>
</protein>
<gene>
    <name evidence="2" type="ORF">GCM10025770_02940</name>
</gene>
<dbReference type="RefSeq" id="WP_345531052.1">
    <property type="nucleotide sequence ID" value="NZ_BAABLD010000002.1"/>
</dbReference>
<accession>A0ABP9Q8K7</accession>
<organism evidence="2 3">
    <name type="scientific">Viridibacterium curvum</name>
    <dbReference type="NCBI Taxonomy" id="1101404"/>
    <lineage>
        <taxon>Bacteria</taxon>
        <taxon>Pseudomonadati</taxon>
        <taxon>Pseudomonadota</taxon>
        <taxon>Betaproteobacteria</taxon>
        <taxon>Rhodocyclales</taxon>
        <taxon>Rhodocyclaceae</taxon>
        <taxon>Viridibacterium</taxon>
    </lineage>
</organism>
<dbReference type="CDD" id="cd07344">
    <property type="entry name" value="M48_yhfN_like"/>
    <property type="match status" value="1"/>
</dbReference>
<dbReference type="Pfam" id="PF01863">
    <property type="entry name" value="YgjP-like"/>
    <property type="match status" value="1"/>
</dbReference>
<dbReference type="InterPro" id="IPR002725">
    <property type="entry name" value="YgjP-like_metallopeptidase"/>
</dbReference>
<keyword evidence="3" id="KW-1185">Reference proteome</keyword>
<proteinExistence type="predicted"/>
<dbReference type="EMBL" id="BAABLD010000002">
    <property type="protein sequence ID" value="GAA5158430.1"/>
    <property type="molecule type" value="Genomic_DNA"/>
</dbReference>
<comment type="caution">
    <text evidence="2">The sequence shown here is derived from an EMBL/GenBank/DDBJ whole genome shotgun (WGS) entry which is preliminary data.</text>
</comment>
<reference evidence="3" key="1">
    <citation type="journal article" date="2019" name="Int. J. Syst. Evol. Microbiol.">
        <title>The Global Catalogue of Microorganisms (GCM) 10K type strain sequencing project: providing services to taxonomists for standard genome sequencing and annotation.</title>
        <authorList>
            <consortium name="The Broad Institute Genomics Platform"/>
            <consortium name="The Broad Institute Genome Sequencing Center for Infectious Disease"/>
            <person name="Wu L."/>
            <person name="Ma J."/>
        </authorList>
    </citation>
    <scope>NUCLEOTIDE SEQUENCE [LARGE SCALE GENOMIC DNA]</scope>
    <source>
        <strain evidence="3">JCM 18715</strain>
    </source>
</reference>
<dbReference type="PANTHER" id="PTHR30399:SF1">
    <property type="entry name" value="UTP PYROPHOSPHATASE"/>
    <property type="match status" value="1"/>
</dbReference>
<dbReference type="Proteomes" id="UP001500547">
    <property type="component" value="Unassembled WGS sequence"/>
</dbReference>
<sequence>MKLTFLGGYPPDLLAQTADAIRQGTLGPSLLRRYPEAHEARNDAALRDYVMTFKNQYLRSTPPLSHIGYDNRLHVIRNALGTHATISRVQGAKLKSRREIRIASLFRTMPEVFLRMIVVHELAHLRERDHDKAFYQLCRHMAPDYHQLEYELRAYLCWLEITGEALWT</sequence>
<dbReference type="PANTHER" id="PTHR30399">
    <property type="entry name" value="UNCHARACTERIZED PROTEIN YGJP"/>
    <property type="match status" value="1"/>
</dbReference>
<dbReference type="Gene3D" id="3.30.2010.10">
    <property type="entry name" value="Metalloproteases ('zincins'), catalytic domain"/>
    <property type="match status" value="1"/>
</dbReference>
<dbReference type="InterPro" id="IPR053136">
    <property type="entry name" value="UTP_pyrophosphatase-like"/>
</dbReference>
<feature type="domain" description="YgjP-like metallopeptidase" evidence="1">
    <location>
        <begin position="95"/>
        <end position="154"/>
    </location>
</feature>
<evidence type="ECO:0000313" key="2">
    <source>
        <dbReference type="EMBL" id="GAA5158430.1"/>
    </source>
</evidence>
<name>A0ABP9Q8K7_9RHOO</name>
<evidence type="ECO:0000313" key="3">
    <source>
        <dbReference type="Proteomes" id="UP001500547"/>
    </source>
</evidence>
<evidence type="ECO:0000259" key="1">
    <source>
        <dbReference type="Pfam" id="PF01863"/>
    </source>
</evidence>